<protein>
    <submittedName>
        <fullName evidence="2">Uncharacterized protein</fullName>
    </submittedName>
</protein>
<accession>A0AAV7PB42</accession>
<keyword evidence="3" id="KW-1185">Reference proteome</keyword>
<proteinExistence type="predicted"/>
<reference evidence="2" key="1">
    <citation type="journal article" date="2022" name="bioRxiv">
        <title>Sequencing and chromosome-scale assembly of the giantPleurodeles waltlgenome.</title>
        <authorList>
            <person name="Brown T."/>
            <person name="Elewa A."/>
            <person name="Iarovenko S."/>
            <person name="Subramanian E."/>
            <person name="Araus A.J."/>
            <person name="Petzold A."/>
            <person name="Susuki M."/>
            <person name="Suzuki K.-i.T."/>
            <person name="Hayashi T."/>
            <person name="Toyoda A."/>
            <person name="Oliveira C."/>
            <person name="Osipova E."/>
            <person name="Leigh N.D."/>
            <person name="Simon A."/>
            <person name="Yun M.H."/>
        </authorList>
    </citation>
    <scope>NUCLEOTIDE SEQUENCE</scope>
    <source>
        <strain evidence="2">20211129_DDA</strain>
        <tissue evidence="2">Liver</tissue>
    </source>
</reference>
<comment type="caution">
    <text evidence="2">The sequence shown here is derived from an EMBL/GenBank/DDBJ whole genome shotgun (WGS) entry which is preliminary data.</text>
</comment>
<dbReference type="AlphaFoldDB" id="A0AAV7PB42"/>
<evidence type="ECO:0000313" key="2">
    <source>
        <dbReference type="EMBL" id="KAJ1124457.1"/>
    </source>
</evidence>
<gene>
    <name evidence="2" type="ORF">NDU88_002918</name>
</gene>
<dbReference type="EMBL" id="JANPWB010000011">
    <property type="protein sequence ID" value="KAJ1124457.1"/>
    <property type="molecule type" value="Genomic_DNA"/>
</dbReference>
<sequence length="203" mass="22167">MGLLPILGASFAGYRVRRWGQLSSELRWRGLPSPAQRGRGVGGTSVCFGPRHWLVPFFLSGGDRLRRKEGWAVPRPLAIFGDRGSAVAKVQVLTEGRVSPPRSPPGDVPLRAGVSSHLRPWLEILLRASISPLSLRSVSMGRARILCRERRPPAVTDLLTDTRCIRGVLWCAHSGAAPVARPATSRSSAPRQPSWIAPRPRPI</sequence>
<evidence type="ECO:0000256" key="1">
    <source>
        <dbReference type="SAM" id="MobiDB-lite"/>
    </source>
</evidence>
<evidence type="ECO:0000313" key="3">
    <source>
        <dbReference type="Proteomes" id="UP001066276"/>
    </source>
</evidence>
<feature type="region of interest" description="Disordered" evidence="1">
    <location>
        <begin position="180"/>
        <end position="203"/>
    </location>
</feature>
<dbReference type="Proteomes" id="UP001066276">
    <property type="component" value="Chromosome 7"/>
</dbReference>
<name>A0AAV7PB42_PLEWA</name>
<organism evidence="2 3">
    <name type="scientific">Pleurodeles waltl</name>
    <name type="common">Iberian ribbed newt</name>
    <dbReference type="NCBI Taxonomy" id="8319"/>
    <lineage>
        <taxon>Eukaryota</taxon>
        <taxon>Metazoa</taxon>
        <taxon>Chordata</taxon>
        <taxon>Craniata</taxon>
        <taxon>Vertebrata</taxon>
        <taxon>Euteleostomi</taxon>
        <taxon>Amphibia</taxon>
        <taxon>Batrachia</taxon>
        <taxon>Caudata</taxon>
        <taxon>Salamandroidea</taxon>
        <taxon>Salamandridae</taxon>
        <taxon>Pleurodelinae</taxon>
        <taxon>Pleurodeles</taxon>
    </lineage>
</organism>